<comment type="caution">
    <text evidence="2">The sequence shown here is derived from an EMBL/GenBank/DDBJ whole genome shotgun (WGS) entry which is preliminary data.</text>
</comment>
<evidence type="ECO:0000256" key="1">
    <source>
        <dbReference type="SAM" id="MobiDB-lite"/>
    </source>
</evidence>
<accession>A0ABT6RVV1</accession>
<dbReference type="RefSeq" id="WP_282515028.1">
    <property type="nucleotide sequence ID" value="NZ_JASCIR010000018.1"/>
</dbReference>
<proteinExistence type="predicted"/>
<sequence>MKSLLAIQRLQLDLAETGGERDRARRQRNINSSAPEAAQAVESSKAADERLAAALREAATLAPTPQRLRRFRR</sequence>
<keyword evidence="3" id="KW-1185">Reference proteome</keyword>
<evidence type="ECO:0000313" key="2">
    <source>
        <dbReference type="EMBL" id="MDI3388576.1"/>
    </source>
</evidence>
<reference evidence="2 3" key="1">
    <citation type="submission" date="2023-05" db="EMBL/GenBank/DDBJ databases">
        <title>Draft genome sequence of Streptomyces sp. B-S-A8 isolated from a cave soil in Thailand.</title>
        <authorList>
            <person name="Chamroensaksri N."/>
            <person name="Muangham S."/>
        </authorList>
    </citation>
    <scope>NUCLEOTIDE SEQUENCE [LARGE SCALE GENOMIC DNA]</scope>
    <source>
        <strain evidence="2 3">B-S-A8</strain>
    </source>
</reference>
<name>A0ABT6RVV1_9ACTN</name>
<dbReference type="EMBL" id="JASCIR010000018">
    <property type="protein sequence ID" value="MDI3388576.1"/>
    <property type="molecule type" value="Genomic_DNA"/>
</dbReference>
<gene>
    <name evidence="2" type="ORF">QIS99_20545</name>
</gene>
<organism evidence="2 3">
    <name type="scientific">Streptomyces solicavernae</name>
    <dbReference type="NCBI Taxonomy" id="3043614"/>
    <lineage>
        <taxon>Bacteria</taxon>
        <taxon>Bacillati</taxon>
        <taxon>Actinomycetota</taxon>
        <taxon>Actinomycetes</taxon>
        <taxon>Kitasatosporales</taxon>
        <taxon>Streptomycetaceae</taxon>
        <taxon>Streptomyces</taxon>
    </lineage>
</organism>
<dbReference type="Proteomes" id="UP001224661">
    <property type="component" value="Unassembled WGS sequence"/>
</dbReference>
<protein>
    <submittedName>
        <fullName evidence="2">Uncharacterized protein</fullName>
    </submittedName>
</protein>
<evidence type="ECO:0000313" key="3">
    <source>
        <dbReference type="Proteomes" id="UP001224661"/>
    </source>
</evidence>
<feature type="region of interest" description="Disordered" evidence="1">
    <location>
        <begin position="18"/>
        <end position="45"/>
    </location>
</feature>